<dbReference type="GO" id="GO:0044718">
    <property type="term" value="P:siderophore transmembrane transport"/>
    <property type="evidence" value="ECO:0007669"/>
    <property type="project" value="TreeGrafter"/>
</dbReference>
<comment type="subcellular location">
    <subcellularLocation>
        <location evidence="1">Cell outer membrane</location>
        <topology evidence="1">Multi-pass membrane protein</topology>
    </subcellularLocation>
</comment>
<dbReference type="InterPro" id="IPR036942">
    <property type="entry name" value="Beta-barrel_TonB_sf"/>
</dbReference>
<dbReference type="EMBL" id="SRXW01000001">
    <property type="protein sequence ID" value="TGY90560.1"/>
    <property type="molecule type" value="Genomic_DNA"/>
</dbReference>
<evidence type="ECO:0000256" key="1">
    <source>
        <dbReference type="ARBA" id="ARBA00004571"/>
    </source>
</evidence>
<feature type="signal peptide" evidence="7">
    <location>
        <begin position="1"/>
        <end position="27"/>
    </location>
</feature>
<keyword evidence="4" id="KW-0812">Transmembrane</keyword>
<sequence>MAFFKKLAYGASAAALLAMASTAAVHAQSTSASLRGSVVDAEGNPIAGASVTIIHTESGTASRTVTNETGAFAQSGLRVGGPFTITVSAAGFEGEAIDGLRFVPGANAPLTIALNPQITDVVVVTGQAINRLDLNNGVGSVFSASDISNQPAANRDVIATLVRDPLAFSGGEGNLFVAGTNPRFNGLAIDGALQQDDFGLGSNTYATERSPISIDTIESASLVATDYSVEVSGFTGGLVNITTKSGTNEFDGSAYYYYQDEGFYGDETEDTTITVAPFEEKEYGFTLGGPIVRDRLFFFVAYDEFESGSGRAFAQDDIDDDIDPAFYSAFNDFVQSELGFDMQGRPDTVSTPVTSERLLGKIDWNINEDHRASFTYQSTEETGTSVGRQDFVSAWYDIPVELTAYSGQLYSDWTDNFSTQFRASFKEFTRGQICRAGSDQPHLEFRLNEADLAGSPFDGMITGSSQEFFVGGCDRFRHANEFADERLQLFGKGDYQVGDHLITFGGEYENYELYNLFVQSSNGRFIYNTLDDVRNNTPVINYNNATSNDANDASAAFALEKYTAFVQDTWQIHPDLSVDLGLRYEYFVQDDTPPTDADIDTLYGAGTTGENLDGRDLIMPRISARWTPTDNTTVTGGFGLFAGGEPKVWISNAFQGKTGSASQSGVALPNLDVPQNLLDAVAAQDGTVIDVIANDFEIPADWKASIRVDHEFDANWFGLNLGEGYVASAQYLLTVPQNNFIWTNLAQTELAAALPTGVAPDGRTIYADLQALGISNLTELGNTDGSESHVFTVSLQKDFDFGAGFFVSYAYQDIEWLSEGGSSRGISNWRGITAVDRNNPEARTSFWEVEDSFKISLYYERDFIADLTTRFDVFGAIRSGVPYTLTFDVGSSNALFGRAGDFESPFDNNPLYIPTQGGDPNVVFASGFDQTGFFDFVDQVGAPQGQIHDVNSATSTWNQQWDFRVQQELPGIPGVGRFVGDNNFQLVLDIINFPNLLNSDWGTQFGAASFGQLGIVEADLVSAADVAANGVDAATALTGDAPRTTCVSQGSCVYRYNEFDPQPASDKNEFDSLYQIRVGIRYEF</sequence>
<comment type="caution">
    <text evidence="9">The sequence shown here is derived from an EMBL/GenBank/DDBJ whole genome shotgun (WGS) entry which is preliminary data.</text>
</comment>
<name>A0A4S2H4I1_9PROT</name>
<keyword evidence="7" id="KW-0732">Signal</keyword>
<evidence type="ECO:0000256" key="7">
    <source>
        <dbReference type="SAM" id="SignalP"/>
    </source>
</evidence>
<dbReference type="RefSeq" id="WP_135995058.1">
    <property type="nucleotide sequence ID" value="NZ_CP071057.1"/>
</dbReference>
<keyword evidence="2" id="KW-0813">Transport</keyword>
<dbReference type="OrthoDB" id="9768147at2"/>
<protein>
    <submittedName>
        <fullName evidence="9">TonB-dependent receptor</fullName>
    </submittedName>
</protein>
<feature type="chain" id="PRO_5020463728" evidence="7">
    <location>
        <begin position="28"/>
        <end position="1084"/>
    </location>
</feature>
<dbReference type="Pfam" id="PF25183">
    <property type="entry name" value="OMP_b-brl_4"/>
    <property type="match status" value="2"/>
</dbReference>
<proteinExistence type="predicted"/>
<evidence type="ECO:0000256" key="2">
    <source>
        <dbReference type="ARBA" id="ARBA00022448"/>
    </source>
</evidence>
<dbReference type="GO" id="GO:0015344">
    <property type="term" value="F:siderophore uptake transmembrane transporter activity"/>
    <property type="evidence" value="ECO:0007669"/>
    <property type="project" value="TreeGrafter"/>
</dbReference>
<dbReference type="InterPro" id="IPR057601">
    <property type="entry name" value="Oar-like_b-barrel"/>
</dbReference>
<evidence type="ECO:0000256" key="4">
    <source>
        <dbReference type="ARBA" id="ARBA00022692"/>
    </source>
</evidence>
<evidence type="ECO:0000256" key="3">
    <source>
        <dbReference type="ARBA" id="ARBA00022452"/>
    </source>
</evidence>
<dbReference type="AlphaFoldDB" id="A0A4S2H4I1"/>
<dbReference type="InterPro" id="IPR008969">
    <property type="entry name" value="CarboxyPept-like_regulatory"/>
</dbReference>
<dbReference type="Gene3D" id="2.40.170.20">
    <property type="entry name" value="TonB-dependent receptor, beta-barrel domain"/>
    <property type="match status" value="1"/>
</dbReference>
<dbReference type="SUPFAM" id="SSF56935">
    <property type="entry name" value="Porins"/>
    <property type="match status" value="1"/>
</dbReference>
<dbReference type="InterPro" id="IPR039426">
    <property type="entry name" value="TonB-dep_rcpt-like"/>
</dbReference>
<keyword evidence="5" id="KW-0472">Membrane</keyword>
<feature type="domain" description="TonB-dependent transporter Oar-like beta-barrel" evidence="8">
    <location>
        <begin position="352"/>
        <end position="1012"/>
    </location>
</feature>
<dbReference type="Pfam" id="PF13620">
    <property type="entry name" value="CarboxypepD_reg"/>
    <property type="match status" value="1"/>
</dbReference>
<keyword evidence="10" id="KW-1185">Reference proteome</keyword>
<gene>
    <name evidence="9" type="ORF">E5163_05415</name>
</gene>
<keyword evidence="3" id="KW-1134">Transmembrane beta strand</keyword>
<accession>A0A4S2H4I1</accession>
<dbReference type="PANTHER" id="PTHR30069:SF46">
    <property type="entry name" value="OAR PROTEIN"/>
    <property type="match status" value="1"/>
</dbReference>
<evidence type="ECO:0000256" key="5">
    <source>
        <dbReference type="ARBA" id="ARBA00023136"/>
    </source>
</evidence>
<reference evidence="9 10" key="1">
    <citation type="journal article" date="2017" name="Int. J. Syst. Evol. Microbiol.">
        <title>Marinicauda algicola sp. nov., isolated from a marine red alga Rhodosorus marinus.</title>
        <authorList>
            <person name="Jeong S.E."/>
            <person name="Jeon S.H."/>
            <person name="Chun B.H."/>
            <person name="Kim D.W."/>
            <person name="Jeon C.O."/>
        </authorList>
    </citation>
    <scope>NUCLEOTIDE SEQUENCE [LARGE SCALE GENOMIC DNA]</scope>
    <source>
        <strain evidence="9 10">JCM 31718</strain>
    </source>
</reference>
<evidence type="ECO:0000259" key="8">
    <source>
        <dbReference type="Pfam" id="PF25183"/>
    </source>
</evidence>
<dbReference type="Proteomes" id="UP000308054">
    <property type="component" value="Unassembled WGS sequence"/>
</dbReference>
<evidence type="ECO:0000256" key="6">
    <source>
        <dbReference type="ARBA" id="ARBA00023237"/>
    </source>
</evidence>
<evidence type="ECO:0000313" key="9">
    <source>
        <dbReference type="EMBL" id="TGY90560.1"/>
    </source>
</evidence>
<feature type="domain" description="TonB-dependent transporter Oar-like beta-barrel" evidence="8">
    <location>
        <begin position="242"/>
        <end position="310"/>
    </location>
</feature>
<dbReference type="PANTHER" id="PTHR30069">
    <property type="entry name" value="TONB-DEPENDENT OUTER MEMBRANE RECEPTOR"/>
    <property type="match status" value="1"/>
</dbReference>
<dbReference type="Gene3D" id="2.60.40.1120">
    <property type="entry name" value="Carboxypeptidase-like, regulatory domain"/>
    <property type="match status" value="1"/>
</dbReference>
<dbReference type="SUPFAM" id="SSF49464">
    <property type="entry name" value="Carboxypeptidase regulatory domain-like"/>
    <property type="match status" value="1"/>
</dbReference>
<keyword evidence="6" id="KW-0998">Cell outer membrane</keyword>
<dbReference type="GO" id="GO:0009279">
    <property type="term" value="C:cell outer membrane"/>
    <property type="evidence" value="ECO:0007669"/>
    <property type="project" value="UniProtKB-SubCell"/>
</dbReference>
<keyword evidence="9" id="KW-0675">Receptor</keyword>
<organism evidence="9 10">
    <name type="scientific">Marinicauda algicola</name>
    <dbReference type="NCBI Taxonomy" id="2029849"/>
    <lineage>
        <taxon>Bacteria</taxon>
        <taxon>Pseudomonadati</taxon>
        <taxon>Pseudomonadota</taxon>
        <taxon>Alphaproteobacteria</taxon>
        <taxon>Maricaulales</taxon>
        <taxon>Maricaulaceae</taxon>
        <taxon>Marinicauda</taxon>
    </lineage>
</organism>
<evidence type="ECO:0000313" key="10">
    <source>
        <dbReference type="Proteomes" id="UP000308054"/>
    </source>
</evidence>